<dbReference type="AlphaFoldDB" id="A0AAV4SA53"/>
<reference evidence="1 2" key="1">
    <citation type="submission" date="2021-06" db="EMBL/GenBank/DDBJ databases">
        <title>Caerostris darwini draft genome.</title>
        <authorList>
            <person name="Kono N."/>
            <person name="Arakawa K."/>
        </authorList>
    </citation>
    <scope>NUCLEOTIDE SEQUENCE [LARGE SCALE GENOMIC DNA]</scope>
</reference>
<gene>
    <name evidence="1" type="ORF">CDAR_206621</name>
</gene>
<dbReference type="Proteomes" id="UP001054837">
    <property type="component" value="Unassembled WGS sequence"/>
</dbReference>
<sequence>MWTSFNLSVTMEWSTLNNSTRYHHGGVKHLIIVLDTTMECSSFHNEGVTIVWPSFNRFNSIQKLSHYTDSAFVTKISGDTMVWISLNNGYYYNQSEATISHHGIFEQWCFVHPLRGPHSTIVPGVTMMWKSLNKGP</sequence>
<comment type="caution">
    <text evidence="1">The sequence shown here is derived from an EMBL/GenBank/DDBJ whole genome shotgun (WGS) entry which is preliminary data.</text>
</comment>
<protein>
    <submittedName>
        <fullName evidence="1">Uncharacterized protein</fullName>
    </submittedName>
</protein>
<name>A0AAV4SA53_9ARAC</name>
<evidence type="ECO:0000313" key="1">
    <source>
        <dbReference type="EMBL" id="GIY29232.1"/>
    </source>
</evidence>
<accession>A0AAV4SA53</accession>
<organism evidence="1 2">
    <name type="scientific">Caerostris darwini</name>
    <dbReference type="NCBI Taxonomy" id="1538125"/>
    <lineage>
        <taxon>Eukaryota</taxon>
        <taxon>Metazoa</taxon>
        <taxon>Ecdysozoa</taxon>
        <taxon>Arthropoda</taxon>
        <taxon>Chelicerata</taxon>
        <taxon>Arachnida</taxon>
        <taxon>Araneae</taxon>
        <taxon>Araneomorphae</taxon>
        <taxon>Entelegynae</taxon>
        <taxon>Araneoidea</taxon>
        <taxon>Araneidae</taxon>
        <taxon>Caerostris</taxon>
    </lineage>
</organism>
<evidence type="ECO:0000313" key="2">
    <source>
        <dbReference type="Proteomes" id="UP001054837"/>
    </source>
</evidence>
<keyword evidence="2" id="KW-1185">Reference proteome</keyword>
<dbReference type="EMBL" id="BPLQ01007290">
    <property type="protein sequence ID" value="GIY29232.1"/>
    <property type="molecule type" value="Genomic_DNA"/>
</dbReference>
<proteinExistence type="predicted"/>